<dbReference type="SUPFAM" id="SSF46689">
    <property type="entry name" value="Homeodomain-like"/>
    <property type="match status" value="1"/>
</dbReference>
<comment type="caution">
    <text evidence="1">The sequence shown here is derived from an EMBL/GenBank/DDBJ whole genome shotgun (WGS) entry which is preliminary data.</text>
</comment>
<proteinExistence type="predicted"/>
<dbReference type="InterPro" id="IPR052546">
    <property type="entry name" value="Transposase_8_domain"/>
</dbReference>
<dbReference type="Pfam" id="PF01527">
    <property type="entry name" value="HTH_Tnp_1"/>
    <property type="match status" value="1"/>
</dbReference>
<gene>
    <name evidence="1" type="ORF">H8K52_01410</name>
</gene>
<name>A0ABR6WZ91_9BURK</name>
<evidence type="ECO:0000313" key="1">
    <source>
        <dbReference type="EMBL" id="MBC3805999.1"/>
    </source>
</evidence>
<dbReference type="InterPro" id="IPR009057">
    <property type="entry name" value="Homeodomain-like_sf"/>
</dbReference>
<dbReference type="Proteomes" id="UP000648257">
    <property type="component" value="Unassembled WGS sequence"/>
</dbReference>
<sequence length="89" mass="10049">MKRSFDERQIIGVLKEIDSGITVAALCRKHDISESTYYKWKAKYSGMSLSDREKLELLEAENAKLKCLLAESILANAALREKSGERVEA</sequence>
<protein>
    <submittedName>
        <fullName evidence="1">Transposase</fullName>
    </submittedName>
</protein>
<dbReference type="InterPro" id="IPR002514">
    <property type="entry name" value="Transposase_8"/>
</dbReference>
<accession>A0ABR6WZ91</accession>
<dbReference type="EMBL" id="JACOFW010000001">
    <property type="protein sequence ID" value="MBC3805999.1"/>
    <property type="molecule type" value="Genomic_DNA"/>
</dbReference>
<dbReference type="PANTHER" id="PTHR33609">
    <property type="entry name" value="LOW CALCIUM RESPONSE LOCUS PROTEIN S"/>
    <property type="match status" value="1"/>
</dbReference>
<keyword evidence="2" id="KW-1185">Reference proteome</keyword>
<reference evidence="1 2" key="1">
    <citation type="submission" date="2020-08" db="EMBL/GenBank/DDBJ databases">
        <title>Novel species isolated from subtropical streams in China.</title>
        <authorList>
            <person name="Lu H."/>
        </authorList>
    </citation>
    <scope>NUCLEOTIDE SEQUENCE [LARGE SCALE GENOMIC DNA]</scope>
    <source>
        <strain evidence="1 2">KACC 16656</strain>
    </source>
</reference>
<dbReference type="PANTHER" id="PTHR33609:SF1">
    <property type="entry name" value="TRANSPOSASE"/>
    <property type="match status" value="1"/>
</dbReference>
<evidence type="ECO:0000313" key="2">
    <source>
        <dbReference type="Proteomes" id="UP000648257"/>
    </source>
</evidence>
<organism evidence="1 2">
    <name type="scientific">Undibacterium seohonense</name>
    <dbReference type="NCBI Taxonomy" id="1344950"/>
    <lineage>
        <taxon>Bacteria</taxon>
        <taxon>Pseudomonadati</taxon>
        <taxon>Pseudomonadota</taxon>
        <taxon>Betaproteobacteria</taxon>
        <taxon>Burkholderiales</taxon>
        <taxon>Oxalobacteraceae</taxon>
        <taxon>Undibacterium</taxon>
    </lineage>
</organism>